<evidence type="ECO:0000256" key="3">
    <source>
        <dbReference type="PIRSR" id="PIRSR006241-50"/>
    </source>
</evidence>
<dbReference type="Gene3D" id="3.20.20.150">
    <property type="entry name" value="Divalent-metal-dependent TIM barrel enzymes"/>
    <property type="match status" value="1"/>
</dbReference>
<keyword evidence="6" id="KW-1185">Reference proteome</keyword>
<protein>
    <submittedName>
        <fullName evidence="5">Hydroxypyruvate isomerase</fullName>
    </submittedName>
</protein>
<comment type="similarity">
    <text evidence="2">Belongs to the hyi family.</text>
</comment>
<dbReference type="OrthoDB" id="9786584at2"/>
<sequence length="261" mass="28450">MPKLAANLSWIYQEVPFLQRFGAAAAHGFKAVEILFPYEAPAADIAAELKKHKLTQALFNLPAGDASKGERGFAALPGREADFAAALDKALDYAKVLECTTLHVMSGMIAPGADVKAMHKTFISNLKMACDRTAKSGLTLVLEPINHRDIPGYFTNTTAQVEQIMSEVGAPHLKLQLDLYHCQVTEGDLTRRTERLFPITAHVQIAGNPDRNEPDIGEANHLYLLDVLDRLGYQGYVGLEYKPKTTTGAGLGWAAKYGIKA</sequence>
<dbReference type="InterPro" id="IPR050417">
    <property type="entry name" value="Sugar_Epim/Isomerase"/>
</dbReference>
<evidence type="ECO:0000313" key="6">
    <source>
        <dbReference type="Proteomes" id="UP000321058"/>
    </source>
</evidence>
<feature type="active site" description="Proton donor/acceptor" evidence="3">
    <location>
        <position position="143"/>
    </location>
</feature>
<keyword evidence="1 2" id="KW-0413">Isomerase</keyword>
<reference evidence="5 6" key="1">
    <citation type="submission" date="2019-07" db="EMBL/GenBank/DDBJ databases">
        <title>Whole genome shotgun sequence of Reyranella soli NBRC 108950.</title>
        <authorList>
            <person name="Hosoyama A."/>
            <person name="Uohara A."/>
            <person name="Ohji S."/>
            <person name="Ichikawa N."/>
        </authorList>
    </citation>
    <scope>NUCLEOTIDE SEQUENCE [LARGE SCALE GENOMIC DNA]</scope>
    <source>
        <strain evidence="5 6">NBRC 108950</strain>
    </source>
</reference>
<evidence type="ECO:0000256" key="1">
    <source>
        <dbReference type="ARBA" id="ARBA00023235"/>
    </source>
</evidence>
<dbReference type="FunFam" id="3.20.20.150:FF:000007">
    <property type="entry name" value="Hydroxypyruvate isomerase"/>
    <property type="match status" value="1"/>
</dbReference>
<dbReference type="InterPro" id="IPR026040">
    <property type="entry name" value="HyI-like"/>
</dbReference>
<dbReference type="InterPro" id="IPR036237">
    <property type="entry name" value="Xyl_isomerase-like_sf"/>
</dbReference>
<dbReference type="AlphaFoldDB" id="A0A512NC18"/>
<dbReference type="PIRSF" id="PIRSF006241">
    <property type="entry name" value="HyI"/>
    <property type="match status" value="1"/>
</dbReference>
<dbReference type="PANTHER" id="PTHR43489">
    <property type="entry name" value="ISOMERASE"/>
    <property type="match status" value="1"/>
</dbReference>
<dbReference type="Proteomes" id="UP000321058">
    <property type="component" value="Unassembled WGS sequence"/>
</dbReference>
<dbReference type="EMBL" id="BKAJ01000066">
    <property type="protein sequence ID" value="GEP56475.1"/>
    <property type="molecule type" value="Genomic_DNA"/>
</dbReference>
<dbReference type="RefSeq" id="WP_147150564.1">
    <property type="nucleotide sequence ID" value="NZ_BKAJ01000066.1"/>
</dbReference>
<dbReference type="NCBIfam" id="NF043033">
    <property type="entry name" value="OxoTetrIsom"/>
    <property type="match status" value="1"/>
</dbReference>
<name>A0A512NC18_9HYPH</name>
<dbReference type="Pfam" id="PF01261">
    <property type="entry name" value="AP_endonuc_2"/>
    <property type="match status" value="1"/>
</dbReference>
<comment type="caution">
    <text evidence="5">The sequence shown here is derived from an EMBL/GenBank/DDBJ whole genome shotgun (WGS) entry which is preliminary data.</text>
</comment>
<dbReference type="InterPro" id="IPR053398">
    <property type="entry name" value="HPT_OtnI_isomerases"/>
</dbReference>
<organism evidence="5 6">
    <name type="scientific">Reyranella soli</name>
    <dbReference type="NCBI Taxonomy" id="1230389"/>
    <lineage>
        <taxon>Bacteria</taxon>
        <taxon>Pseudomonadati</taxon>
        <taxon>Pseudomonadota</taxon>
        <taxon>Alphaproteobacteria</taxon>
        <taxon>Hyphomicrobiales</taxon>
        <taxon>Reyranellaceae</taxon>
        <taxon>Reyranella</taxon>
    </lineage>
</organism>
<accession>A0A512NC18</accession>
<feature type="domain" description="Xylose isomerase-like TIM barrel" evidence="4">
    <location>
        <begin position="22"/>
        <end position="256"/>
    </location>
</feature>
<keyword evidence="5" id="KW-0670">Pyruvate</keyword>
<evidence type="ECO:0000256" key="2">
    <source>
        <dbReference type="PIRNR" id="PIRNR006241"/>
    </source>
</evidence>
<dbReference type="InterPro" id="IPR013022">
    <property type="entry name" value="Xyl_isomerase-like_TIM-brl"/>
</dbReference>
<gene>
    <name evidence="5" type="primary">hyi</name>
    <name evidence="5" type="ORF">RSO01_36410</name>
</gene>
<dbReference type="PANTHER" id="PTHR43489:SF6">
    <property type="entry name" value="HYDROXYPYRUVATE ISOMERASE-RELATED"/>
    <property type="match status" value="1"/>
</dbReference>
<proteinExistence type="inferred from homology"/>
<dbReference type="GO" id="GO:0008903">
    <property type="term" value="F:hydroxypyruvate isomerase activity"/>
    <property type="evidence" value="ECO:0007669"/>
    <property type="project" value="TreeGrafter"/>
</dbReference>
<dbReference type="GO" id="GO:0046487">
    <property type="term" value="P:glyoxylate metabolic process"/>
    <property type="evidence" value="ECO:0007669"/>
    <property type="project" value="TreeGrafter"/>
</dbReference>
<evidence type="ECO:0000259" key="4">
    <source>
        <dbReference type="Pfam" id="PF01261"/>
    </source>
</evidence>
<feature type="active site" description="Proton donor/acceptor" evidence="3">
    <location>
        <position position="240"/>
    </location>
</feature>
<dbReference type="SUPFAM" id="SSF51658">
    <property type="entry name" value="Xylose isomerase-like"/>
    <property type="match status" value="1"/>
</dbReference>
<evidence type="ECO:0000313" key="5">
    <source>
        <dbReference type="EMBL" id="GEP56475.1"/>
    </source>
</evidence>